<evidence type="ECO:0000256" key="3">
    <source>
        <dbReference type="ARBA" id="ARBA00022670"/>
    </source>
</evidence>
<gene>
    <name evidence="13" type="ORF">D5400_19540</name>
</gene>
<sequence>MSFATAEASAQTRSLKIHFTHTKERAEIVFKRNGRYDQAGLNQLNHILRDWRRNEPTKMDPRLFDLLWEVYQASGSREYIHVVSAYRSPNTNNMLRSRSSGVAKNSQHTLGKAMDFFLPDVPVKRVREIGMRFQVGGVGFYPNSGSPFVHLDVGSVRAWPRMSRQELLALFPDGKTIHLPPDGRKLAGYDQALADYQRRVGASEIAVAGGGSRNSDGARSGGSRRNLIAMLFGNNGDEDEDAEAIAAPAAAPQRGAPPAAVPQQAAPQAAPQTQIASVAPIRAPVPVARPVLEAVAQPQMAALAPAPAAPVPAAPIPAAPPAGMSMANATLPANAANTPPAAIPQVAAVEPPSPTEAPAMPEVREFADLSGMSVPVPEFVDRSGISVFAANDAPAFDGQEVTDILMAEATPETPSAASGEATSSALQTALVPAPIARPEIAAIAAATGQGTASVTTGTTAAAEAPAAAAVAEVPAPIAAPDEIRVASLTPSPRAASDASSGSSTSAGNDTAAGEPEGLANRMAASLGATPLKGARPTEREATGTAKRAIRTEPKLTDTMVSSWALDHTRLASVSQPVKSPRFVDKQLRAAPQVVYTTGFSAETVEANRFTGAAVNFLSVARFEAPQ</sequence>
<keyword evidence="5" id="KW-0732">Signal</keyword>
<evidence type="ECO:0000256" key="7">
    <source>
        <dbReference type="ARBA" id="ARBA00022833"/>
    </source>
</evidence>
<dbReference type="GO" id="GO:0071555">
    <property type="term" value="P:cell wall organization"/>
    <property type="evidence" value="ECO:0007669"/>
    <property type="project" value="UniProtKB-KW"/>
</dbReference>
<comment type="pathway">
    <text evidence="2">Cell wall biogenesis; cell wall polysaccharide biosynthesis.</text>
</comment>
<feature type="region of interest" description="Disordered" evidence="12">
    <location>
        <begin position="527"/>
        <end position="547"/>
    </location>
</feature>
<dbReference type="Proteomes" id="UP000268192">
    <property type="component" value="Chromosome"/>
</dbReference>
<dbReference type="PANTHER" id="PTHR37425:SF1">
    <property type="entry name" value="OUTER MEMBRANE PROTEIN"/>
    <property type="match status" value="1"/>
</dbReference>
<keyword evidence="6" id="KW-0378">Hydrolase</keyword>
<evidence type="ECO:0000256" key="2">
    <source>
        <dbReference type="ARBA" id="ARBA00004776"/>
    </source>
</evidence>
<evidence type="ECO:0000313" key="13">
    <source>
        <dbReference type="EMBL" id="AZN73952.1"/>
    </source>
</evidence>
<feature type="compositionally biased region" description="Low complexity" evidence="12">
    <location>
        <begin position="494"/>
        <end position="513"/>
    </location>
</feature>
<name>A0A3Q8XSJ4_9HYPH</name>
<organism evidence="13 14">
    <name type="scientific">Georhizobium profundi</name>
    <dbReference type="NCBI Taxonomy" id="2341112"/>
    <lineage>
        <taxon>Bacteria</taxon>
        <taxon>Pseudomonadati</taxon>
        <taxon>Pseudomonadota</taxon>
        <taxon>Alphaproteobacteria</taxon>
        <taxon>Hyphomicrobiales</taxon>
        <taxon>Rhizobiaceae</taxon>
        <taxon>Georhizobium</taxon>
    </lineage>
</organism>
<dbReference type="AlphaFoldDB" id="A0A3Q8XSJ4"/>
<reference evidence="13 14" key="1">
    <citation type="submission" date="2018-09" db="EMBL/GenBank/DDBJ databases">
        <title>Marinorhizobium profundi gen. nov., sp. nov., isolated from a deep-sea sediment sample from the New Britain Trench and proposal of Marinorhizobiaceae fam. nov. in the order Rhizobiales of the class Alphaproteobacteria.</title>
        <authorList>
            <person name="Cao J."/>
        </authorList>
    </citation>
    <scope>NUCLEOTIDE SEQUENCE [LARGE SCALE GENOMIC DNA]</scope>
    <source>
        <strain evidence="13 14">WS11</strain>
    </source>
</reference>
<keyword evidence="3" id="KW-0645">Protease</keyword>
<evidence type="ECO:0000313" key="14">
    <source>
        <dbReference type="Proteomes" id="UP000268192"/>
    </source>
</evidence>
<dbReference type="PANTHER" id="PTHR37425">
    <property type="match status" value="1"/>
</dbReference>
<comment type="cofactor">
    <cofactor evidence="1">
        <name>Zn(2+)</name>
        <dbReference type="ChEBI" id="CHEBI:29105"/>
    </cofactor>
</comment>
<evidence type="ECO:0000256" key="1">
    <source>
        <dbReference type="ARBA" id="ARBA00001947"/>
    </source>
</evidence>
<accession>A0A3Q8XSJ4</accession>
<dbReference type="EMBL" id="CP032509">
    <property type="protein sequence ID" value="AZN73952.1"/>
    <property type="molecule type" value="Genomic_DNA"/>
</dbReference>
<dbReference type="RefSeq" id="WP_126011851.1">
    <property type="nucleotide sequence ID" value="NZ_CP032509.1"/>
</dbReference>
<dbReference type="InterPro" id="IPR010275">
    <property type="entry name" value="MepK"/>
</dbReference>
<evidence type="ECO:0000256" key="6">
    <source>
        <dbReference type="ARBA" id="ARBA00022801"/>
    </source>
</evidence>
<comment type="similarity">
    <text evidence="10">Belongs to the peptidase M15 family.</text>
</comment>
<dbReference type="GO" id="GO:0046872">
    <property type="term" value="F:metal ion binding"/>
    <property type="evidence" value="ECO:0007669"/>
    <property type="project" value="UniProtKB-KW"/>
</dbReference>
<evidence type="ECO:0000256" key="10">
    <source>
        <dbReference type="ARBA" id="ARBA00093448"/>
    </source>
</evidence>
<keyword evidence="9" id="KW-0961">Cell wall biogenesis/degradation</keyword>
<dbReference type="GO" id="GO:0006508">
    <property type="term" value="P:proteolysis"/>
    <property type="evidence" value="ECO:0007669"/>
    <property type="project" value="UniProtKB-KW"/>
</dbReference>
<feature type="region of interest" description="Disordered" evidence="12">
    <location>
        <begin position="489"/>
        <end position="515"/>
    </location>
</feature>
<feature type="region of interest" description="Disordered" evidence="12">
    <location>
        <begin position="250"/>
        <end position="272"/>
    </location>
</feature>
<dbReference type="CDD" id="cd14844">
    <property type="entry name" value="Zn-DD-carboxypeptidase_like"/>
    <property type="match status" value="1"/>
</dbReference>
<evidence type="ECO:0000256" key="5">
    <source>
        <dbReference type="ARBA" id="ARBA00022729"/>
    </source>
</evidence>
<evidence type="ECO:0000256" key="12">
    <source>
        <dbReference type="SAM" id="MobiDB-lite"/>
    </source>
</evidence>
<dbReference type="KEGG" id="abaw:D5400_19540"/>
<evidence type="ECO:0000256" key="4">
    <source>
        <dbReference type="ARBA" id="ARBA00022723"/>
    </source>
</evidence>
<protein>
    <recommendedName>
        <fullName evidence="11">Murein endopeptidase K</fullName>
    </recommendedName>
</protein>
<evidence type="ECO:0000256" key="8">
    <source>
        <dbReference type="ARBA" id="ARBA00023049"/>
    </source>
</evidence>
<proteinExistence type="inferred from homology"/>
<dbReference type="GO" id="GO:0008237">
    <property type="term" value="F:metallopeptidase activity"/>
    <property type="evidence" value="ECO:0007669"/>
    <property type="project" value="UniProtKB-KW"/>
</dbReference>
<dbReference type="SUPFAM" id="SSF55166">
    <property type="entry name" value="Hedgehog/DD-peptidase"/>
    <property type="match status" value="1"/>
</dbReference>
<dbReference type="Gene3D" id="3.30.1380.10">
    <property type="match status" value="1"/>
</dbReference>
<dbReference type="InterPro" id="IPR009045">
    <property type="entry name" value="Zn_M74/Hedgehog-like"/>
</dbReference>
<keyword evidence="4" id="KW-0479">Metal-binding</keyword>
<keyword evidence="8" id="KW-0482">Metalloprotease</keyword>
<keyword evidence="14" id="KW-1185">Reference proteome</keyword>
<dbReference type="OrthoDB" id="9782994at2"/>
<evidence type="ECO:0000256" key="11">
    <source>
        <dbReference type="ARBA" id="ARBA00093666"/>
    </source>
</evidence>
<keyword evidence="7" id="KW-0862">Zinc</keyword>
<dbReference type="Pfam" id="PF05951">
    <property type="entry name" value="Peptidase_M15_2"/>
    <property type="match status" value="1"/>
</dbReference>
<evidence type="ECO:0000256" key="9">
    <source>
        <dbReference type="ARBA" id="ARBA00023316"/>
    </source>
</evidence>